<evidence type="ECO:0000256" key="3">
    <source>
        <dbReference type="ARBA" id="ARBA00022777"/>
    </source>
</evidence>
<evidence type="ECO:0000256" key="2">
    <source>
        <dbReference type="ARBA" id="ARBA00022679"/>
    </source>
</evidence>
<keyword evidence="2" id="KW-0808">Transferase</keyword>
<feature type="domain" description="HipA-like C-terminal" evidence="4">
    <location>
        <begin position="135"/>
        <end position="373"/>
    </location>
</feature>
<evidence type="ECO:0000259" key="4">
    <source>
        <dbReference type="Pfam" id="PF07804"/>
    </source>
</evidence>
<dbReference type="GO" id="GO:0005829">
    <property type="term" value="C:cytosol"/>
    <property type="evidence" value="ECO:0007669"/>
    <property type="project" value="TreeGrafter"/>
</dbReference>
<evidence type="ECO:0000259" key="5">
    <source>
        <dbReference type="Pfam" id="PF13657"/>
    </source>
</evidence>
<name>A0A2W4SD45_9GAMM</name>
<reference evidence="6 7" key="1">
    <citation type="journal article" date="2018" name="Aquat. Microb. Ecol.">
        <title>Gammaproteobacterial methanotrophs dominate.</title>
        <authorList>
            <person name="Rissanen A.J."/>
            <person name="Saarenheimo J."/>
            <person name="Tiirola M."/>
            <person name="Peura S."/>
            <person name="Aalto S.L."/>
            <person name="Karvinen A."/>
            <person name="Nykanen H."/>
        </authorList>
    </citation>
    <scope>NUCLEOTIDE SEQUENCE [LARGE SCALE GENOMIC DNA]</scope>
    <source>
        <strain evidence="6">AMbin10</strain>
    </source>
</reference>
<dbReference type="NCBIfam" id="TIGR03071">
    <property type="entry name" value="couple_hipA"/>
    <property type="match status" value="1"/>
</dbReference>
<protein>
    <submittedName>
        <fullName evidence="6">Type II toxin-antitoxin system HipA family toxin</fullName>
    </submittedName>
</protein>
<evidence type="ECO:0000313" key="6">
    <source>
        <dbReference type="EMBL" id="PZN69627.1"/>
    </source>
</evidence>
<dbReference type="EMBL" id="QJPH01000573">
    <property type="protein sequence ID" value="PZN69627.1"/>
    <property type="molecule type" value="Genomic_DNA"/>
</dbReference>
<gene>
    <name evidence="6" type="ORF">DM484_29450</name>
</gene>
<sequence length="404" mass="45817">MGVTNRLQVLLHDRAVGTLTLNQNDGCEFRLLESYKQAYPRPVLGQLFLDDLEQVHRSRARVPPWFSNLLPEGPLRDLVAKQAGIGSTREFFLLHHLGEDLPGAVRIVADEPLTDLEDEDGLQPECKEGIEQWHFSLAGVQLKFSALRGERGLTIPVSGRGGDWILKLPDARYPKVPENECATMRWAKLSGIRVPELELVDLADVSGLPHALADFRERNALAIRRFDRAVAGQRVHMEDFAQILGCYPDRKYDKSNYETQARLIMVLTGEAGLDEFIRRLVFVIASGNGDAHLKNWSLLYPDGIRAELSPAYDLVSIIQYKRDDRLALNLAKSKRWEDINIESFRRMARKIGDDESSMVDRVRTAIDAILDAWHESGHDFGYDAEAYGILEKHFQRIPLLINQI</sequence>
<proteinExistence type="inferred from homology"/>
<feature type="domain" description="HipA N-terminal subdomain 1" evidence="5">
    <location>
        <begin position="7"/>
        <end position="107"/>
    </location>
</feature>
<dbReference type="Proteomes" id="UP000249396">
    <property type="component" value="Unassembled WGS sequence"/>
</dbReference>
<evidence type="ECO:0000256" key="1">
    <source>
        <dbReference type="ARBA" id="ARBA00010164"/>
    </source>
</evidence>
<dbReference type="Pfam" id="PF07804">
    <property type="entry name" value="HipA_C"/>
    <property type="match status" value="1"/>
</dbReference>
<accession>A0A2W4SD45</accession>
<comment type="similarity">
    <text evidence="1">Belongs to the HipA Ser/Thr kinase family.</text>
</comment>
<dbReference type="AlphaFoldDB" id="A0A2W4SD45"/>
<dbReference type="Pfam" id="PF13657">
    <property type="entry name" value="Couple_hipA"/>
    <property type="match status" value="1"/>
</dbReference>
<keyword evidence="3" id="KW-0418">Kinase</keyword>
<comment type="caution">
    <text evidence="6">The sequence shown here is derived from an EMBL/GenBank/DDBJ whole genome shotgun (WGS) entry which is preliminary data.</text>
</comment>
<organism evidence="6 7">
    <name type="scientific">Candidatus Methylumidiphilus alinenensis</name>
    <dbReference type="NCBI Taxonomy" id="2202197"/>
    <lineage>
        <taxon>Bacteria</taxon>
        <taxon>Pseudomonadati</taxon>
        <taxon>Pseudomonadota</taxon>
        <taxon>Gammaproteobacteria</taxon>
        <taxon>Methylococcales</taxon>
        <taxon>Candidatus Methylumidiphilus</taxon>
    </lineage>
</organism>
<dbReference type="PANTHER" id="PTHR37419">
    <property type="entry name" value="SERINE/THREONINE-PROTEIN KINASE TOXIN HIPA"/>
    <property type="match status" value="1"/>
</dbReference>
<dbReference type="InterPro" id="IPR012893">
    <property type="entry name" value="HipA-like_C"/>
</dbReference>
<dbReference type="Gene3D" id="1.10.1070.20">
    <property type="match status" value="1"/>
</dbReference>
<dbReference type="InterPro" id="IPR052028">
    <property type="entry name" value="HipA_Ser/Thr_kinase"/>
</dbReference>
<dbReference type="InterPro" id="IPR017508">
    <property type="entry name" value="HipA_N1"/>
</dbReference>
<dbReference type="PANTHER" id="PTHR37419:SF1">
    <property type="entry name" value="SERINE_THREONINE-PROTEIN KINASE TOXIN HIPA"/>
    <property type="match status" value="1"/>
</dbReference>
<evidence type="ECO:0000313" key="7">
    <source>
        <dbReference type="Proteomes" id="UP000249396"/>
    </source>
</evidence>
<dbReference type="GO" id="GO:0004674">
    <property type="term" value="F:protein serine/threonine kinase activity"/>
    <property type="evidence" value="ECO:0007669"/>
    <property type="project" value="TreeGrafter"/>
</dbReference>